<feature type="compositionally biased region" description="Low complexity" evidence="1">
    <location>
        <begin position="105"/>
        <end position="119"/>
    </location>
</feature>
<dbReference type="AlphaFoldDB" id="A0A382Z458"/>
<reference evidence="2" key="1">
    <citation type="submission" date="2018-05" db="EMBL/GenBank/DDBJ databases">
        <authorList>
            <person name="Lanie J.A."/>
            <person name="Ng W.-L."/>
            <person name="Kazmierczak K.M."/>
            <person name="Andrzejewski T.M."/>
            <person name="Davidsen T.M."/>
            <person name="Wayne K.J."/>
            <person name="Tettelin H."/>
            <person name="Glass J.I."/>
            <person name="Rusch D."/>
            <person name="Podicherti R."/>
            <person name="Tsui H.-C.T."/>
            <person name="Winkler M.E."/>
        </authorList>
    </citation>
    <scope>NUCLEOTIDE SEQUENCE</scope>
</reference>
<accession>A0A382Z458</accession>
<gene>
    <name evidence="2" type="ORF">METZ01_LOCUS442944</name>
</gene>
<proteinExistence type="predicted"/>
<name>A0A382Z458_9ZZZZ</name>
<protein>
    <submittedName>
        <fullName evidence="2">Uncharacterized protein</fullName>
    </submittedName>
</protein>
<organism evidence="2">
    <name type="scientific">marine metagenome</name>
    <dbReference type="NCBI Taxonomy" id="408172"/>
    <lineage>
        <taxon>unclassified sequences</taxon>
        <taxon>metagenomes</taxon>
        <taxon>ecological metagenomes</taxon>
    </lineage>
</organism>
<feature type="region of interest" description="Disordered" evidence="1">
    <location>
        <begin position="105"/>
        <end position="126"/>
    </location>
</feature>
<sequence>MNTRVTSITLALVLMINGIVLAETTEHFLRDGEESTEVELYLEKDVTDDDTEVHFPNAEVLDASYVVSGGPDQDGNYAEDVSVTLSGINWQYSGEGYGALGLQSKFSDSSSKKSASFSSEDGGETS</sequence>
<evidence type="ECO:0000313" key="2">
    <source>
        <dbReference type="EMBL" id="SVD90090.1"/>
    </source>
</evidence>
<evidence type="ECO:0000256" key="1">
    <source>
        <dbReference type="SAM" id="MobiDB-lite"/>
    </source>
</evidence>
<feature type="non-terminal residue" evidence="2">
    <location>
        <position position="126"/>
    </location>
</feature>
<dbReference type="EMBL" id="UINC01180742">
    <property type="protein sequence ID" value="SVD90090.1"/>
    <property type="molecule type" value="Genomic_DNA"/>
</dbReference>